<gene>
    <name evidence="4" type="primary">TBLA0F02630</name>
    <name evidence="4" type="ORF">TBLA_0F02630</name>
</gene>
<dbReference type="Pfam" id="PF05871">
    <property type="entry name" value="ESCRT-II"/>
    <property type="match status" value="1"/>
</dbReference>
<keyword evidence="5" id="KW-1185">Reference proteome</keyword>
<dbReference type="InterPro" id="IPR014041">
    <property type="entry name" value="ESCRT-II_cplx_Vps25-sub_N"/>
</dbReference>
<organism evidence="4 5">
    <name type="scientific">Henningerozyma blattae (strain ATCC 34711 / CBS 6284 / DSM 70876 / NBRC 10599 / NRRL Y-10934 / UCD 77-7)</name>
    <name type="common">Yeast</name>
    <name type="synonym">Tetrapisispora blattae</name>
    <dbReference type="NCBI Taxonomy" id="1071380"/>
    <lineage>
        <taxon>Eukaryota</taxon>
        <taxon>Fungi</taxon>
        <taxon>Dikarya</taxon>
        <taxon>Ascomycota</taxon>
        <taxon>Saccharomycotina</taxon>
        <taxon>Saccharomycetes</taxon>
        <taxon>Saccharomycetales</taxon>
        <taxon>Saccharomycetaceae</taxon>
        <taxon>Henningerozyma</taxon>
    </lineage>
</organism>
<proteinExistence type="inferred from homology"/>
<dbReference type="InterPro" id="IPR008570">
    <property type="entry name" value="ESCRT-II_cplx_Vps25-sub"/>
</dbReference>
<evidence type="ECO:0000256" key="1">
    <source>
        <dbReference type="ARBA" id="ARBA00009674"/>
    </source>
</evidence>
<dbReference type="GeneID" id="14496911"/>
<dbReference type="InterPro" id="IPR036390">
    <property type="entry name" value="WH_DNA-bd_sf"/>
</dbReference>
<dbReference type="PANTHER" id="PTHR13149">
    <property type="entry name" value="VACUOLAR PROTEIN SORTING-ASSOCIATED PROTEIN VPS25"/>
    <property type="match status" value="1"/>
</dbReference>
<evidence type="ECO:0000313" key="5">
    <source>
        <dbReference type="Proteomes" id="UP000002866"/>
    </source>
</evidence>
<dbReference type="GO" id="GO:0006623">
    <property type="term" value="P:protein targeting to vacuole"/>
    <property type="evidence" value="ECO:0007669"/>
    <property type="project" value="EnsemblFungi"/>
</dbReference>
<dbReference type="GO" id="GO:0043328">
    <property type="term" value="P:protein transport to vacuole involved in ubiquitin-dependent protein catabolic process via the multivesicular body sorting pathway"/>
    <property type="evidence" value="ECO:0007669"/>
    <property type="project" value="TreeGrafter"/>
</dbReference>
<dbReference type="GO" id="GO:0042803">
    <property type="term" value="F:protein homodimerization activity"/>
    <property type="evidence" value="ECO:0007669"/>
    <property type="project" value="TreeGrafter"/>
</dbReference>
<dbReference type="GO" id="GO:0005198">
    <property type="term" value="F:structural molecule activity"/>
    <property type="evidence" value="ECO:0007669"/>
    <property type="project" value="EnsemblFungi"/>
</dbReference>
<evidence type="ECO:0000256" key="2">
    <source>
        <dbReference type="ARBA" id="ARBA00022448"/>
    </source>
</evidence>
<dbReference type="GO" id="GO:1904669">
    <property type="term" value="P:ATP export"/>
    <property type="evidence" value="ECO:0007669"/>
    <property type="project" value="EnsemblFungi"/>
</dbReference>
<evidence type="ECO:0000256" key="3">
    <source>
        <dbReference type="ARBA" id="ARBA00022927"/>
    </source>
</evidence>
<evidence type="ECO:0008006" key="6">
    <source>
        <dbReference type="Google" id="ProtNLM"/>
    </source>
</evidence>
<dbReference type="AlphaFoldDB" id="I2H600"/>
<comment type="similarity">
    <text evidence="1">Belongs to the VPS25 family.</text>
</comment>
<dbReference type="GO" id="GO:0000122">
    <property type="term" value="P:negative regulation of transcription by RNA polymerase II"/>
    <property type="evidence" value="ECO:0007669"/>
    <property type="project" value="EnsemblFungi"/>
</dbReference>
<evidence type="ECO:0000313" key="4">
    <source>
        <dbReference type="EMBL" id="CCH61802.1"/>
    </source>
</evidence>
<dbReference type="RefSeq" id="XP_004181321.1">
    <property type="nucleotide sequence ID" value="XM_004181273.1"/>
</dbReference>
<dbReference type="STRING" id="1071380.I2H600"/>
<dbReference type="SUPFAM" id="SSF46785">
    <property type="entry name" value="Winged helix' DNA-binding domain"/>
    <property type="match status" value="2"/>
</dbReference>
<dbReference type="KEGG" id="tbl:TBLA_0F02630"/>
<dbReference type="OrthoDB" id="245150at2759"/>
<dbReference type="FunCoup" id="I2H600">
    <property type="interactions" value="862"/>
</dbReference>
<protein>
    <recommendedName>
        <fullName evidence="6">Vacuolar protein-sorting-associated protein 25</fullName>
    </recommendedName>
</protein>
<dbReference type="InterPro" id="IPR036388">
    <property type="entry name" value="WH-like_DNA-bd_sf"/>
</dbReference>
<dbReference type="EMBL" id="HE806321">
    <property type="protein sequence ID" value="CCH61802.1"/>
    <property type="molecule type" value="Genomic_DNA"/>
</dbReference>
<dbReference type="Proteomes" id="UP000002866">
    <property type="component" value="Chromosome 6"/>
</dbReference>
<name>I2H600_HENB6</name>
<sequence>MASAFPPVYSFPPLYTPQPNALIREQQVSTWIDIILQYCKSKDSWCMTFEGSVIDLSTLMIEIATQGIPKERESIFKNNDIQRAVPQSFMEEIWKKLVSDGKAISTDIKTKNSRTFYIFWKNVDSWASLILQWFETTTKLNQVVTVYELTQGDESIGWEFYGMPEPMMIHCLKPLLARNRATLMKDEMGKVVAIKVV</sequence>
<keyword evidence="3" id="KW-0653">Protein transport</keyword>
<accession>I2H600</accession>
<reference evidence="4 5" key="1">
    <citation type="journal article" date="2011" name="Proc. Natl. Acad. Sci. U.S.A.">
        <title>Evolutionary erosion of yeast sex chromosomes by mating-type switching accidents.</title>
        <authorList>
            <person name="Gordon J.L."/>
            <person name="Armisen D."/>
            <person name="Proux-Wera E."/>
            <person name="Oheigeartaigh S.S."/>
            <person name="Byrne K.P."/>
            <person name="Wolfe K.H."/>
        </authorList>
    </citation>
    <scope>NUCLEOTIDE SEQUENCE [LARGE SCALE GENOMIC DNA]</scope>
    <source>
        <strain evidence="5">ATCC 34711 / CBS 6284 / DSM 70876 / NBRC 10599 / NRRL Y-10934 / UCD 77-7</strain>
    </source>
</reference>
<dbReference type="InParanoid" id="I2H600"/>
<dbReference type="eggNOG" id="KOG4068">
    <property type="taxonomic scope" value="Eukaryota"/>
</dbReference>
<dbReference type="HOGENOM" id="CLU_087657_1_1_1"/>
<keyword evidence="2" id="KW-0813">Transport</keyword>
<dbReference type="Gene3D" id="1.10.10.10">
    <property type="entry name" value="Winged helix-like DNA-binding domain superfamily/Winged helix DNA-binding domain"/>
    <property type="match status" value="1"/>
</dbReference>
<dbReference type="PANTHER" id="PTHR13149:SF0">
    <property type="entry name" value="VACUOLAR PROTEIN-SORTING-ASSOCIATED PROTEIN 25"/>
    <property type="match status" value="1"/>
</dbReference>
<dbReference type="OMA" id="TRCLIMW"/>
<dbReference type="Gene3D" id="1.10.10.570">
    <property type="entry name" value="Winged helix' DNA-binding domain. Chain C. Domain 1"/>
    <property type="match status" value="1"/>
</dbReference>
<dbReference type="GO" id="GO:0000814">
    <property type="term" value="C:ESCRT II complex"/>
    <property type="evidence" value="ECO:0007669"/>
    <property type="project" value="EnsemblFungi"/>
</dbReference>